<comment type="catalytic activity">
    <reaction evidence="11 12">
        <text>phosphoenolpyruvate + UDP-N-acetyl-alpha-D-glucosamine = UDP-N-acetyl-3-O-(1-carboxyvinyl)-alpha-D-glucosamine + phosphate</text>
        <dbReference type="Rhea" id="RHEA:18681"/>
        <dbReference type="ChEBI" id="CHEBI:43474"/>
        <dbReference type="ChEBI" id="CHEBI:57705"/>
        <dbReference type="ChEBI" id="CHEBI:58702"/>
        <dbReference type="ChEBI" id="CHEBI:68483"/>
        <dbReference type="EC" id="2.5.1.7"/>
    </reaction>
</comment>
<comment type="similarity">
    <text evidence="10 12">Belongs to the EPSP synthase family. MurA subfamily.</text>
</comment>
<evidence type="ECO:0000256" key="11">
    <source>
        <dbReference type="ARBA" id="ARBA00047527"/>
    </source>
</evidence>
<evidence type="ECO:0000256" key="1">
    <source>
        <dbReference type="ARBA" id="ARBA00004496"/>
    </source>
</evidence>
<keyword evidence="4 12" id="KW-0132">Cell division</keyword>
<dbReference type="PANTHER" id="PTHR43783">
    <property type="entry name" value="UDP-N-ACETYLGLUCOSAMINE 1-CARBOXYVINYLTRANSFERASE"/>
    <property type="match status" value="1"/>
</dbReference>
<dbReference type="InterPro" id="IPR050068">
    <property type="entry name" value="MurA_subfamily"/>
</dbReference>
<dbReference type="InterPro" id="IPR005750">
    <property type="entry name" value="UDP_GlcNAc_COvinyl_MurA"/>
</dbReference>
<dbReference type="NCBIfam" id="NF006873">
    <property type="entry name" value="PRK09369.1"/>
    <property type="match status" value="1"/>
</dbReference>
<dbReference type="RefSeq" id="WP_212225834.1">
    <property type="nucleotide sequence ID" value="NZ_JAGUCN010000003.1"/>
</dbReference>
<evidence type="ECO:0000256" key="9">
    <source>
        <dbReference type="ARBA" id="ARBA00023316"/>
    </source>
</evidence>
<comment type="caution">
    <text evidence="14">The sequence shown here is derived from an EMBL/GenBank/DDBJ whole genome shotgun (WGS) entry which is preliminary data.</text>
</comment>
<evidence type="ECO:0000256" key="3">
    <source>
        <dbReference type="ARBA" id="ARBA00022490"/>
    </source>
</evidence>
<sequence length="434" mass="47272">MNCFEIEGGHRLKGEITPQGAKNEALQVICAVLLTSETVRINNIPDIVDVNNLIDLLGEMGVVINRINRNACEFTAADVNLEFLQSVDFKKRASSLRGSIMIMGPLLARFGKAYFPKPGGDKIGRRRLDTHFIGFEKLGATFNFDAEDIFYTVEASAMKGTYMLLDEASVTGTANILMAAVLTPGKTTIYNAACEPYLQQLSKMLISMGAKISGVGSNLLEIEGVTELKGCAHTILPDMIEVGSFIGMAAMTSSEITIKNVGVEQLGIIPMMFQRMGINLQVVGDDIYIPTQEHYEIDTFIDGSIMTIADAPWPGLTPDLLSVFLVVATQAKGSVLIHQKMFESRLFFVDKLIDMGARIILCDPHRATVIGLNKENALRGANLTSPDIRAGVALLIAALSAQGKSTIQNIEQIDRGYQNIDGRLQNLGARIKRI</sequence>
<dbReference type="SUPFAM" id="SSF55205">
    <property type="entry name" value="EPT/RTPC-like"/>
    <property type="match status" value="1"/>
</dbReference>
<comment type="subcellular location">
    <subcellularLocation>
        <location evidence="1 12">Cytoplasm</location>
    </subcellularLocation>
</comment>
<comment type="pathway">
    <text evidence="2 12">Cell wall biogenesis; peptidoglycan biosynthesis.</text>
</comment>
<keyword evidence="8 12" id="KW-0131">Cell cycle</keyword>
<evidence type="ECO:0000256" key="4">
    <source>
        <dbReference type="ARBA" id="ARBA00022618"/>
    </source>
</evidence>
<dbReference type="NCBIfam" id="TIGR01072">
    <property type="entry name" value="murA"/>
    <property type="match status" value="1"/>
</dbReference>
<evidence type="ECO:0000256" key="8">
    <source>
        <dbReference type="ARBA" id="ARBA00023306"/>
    </source>
</evidence>
<dbReference type="InterPro" id="IPR036968">
    <property type="entry name" value="Enolpyruvate_Tfrase_sf"/>
</dbReference>
<dbReference type="Gene3D" id="3.65.10.10">
    <property type="entry name" value="Enolpyruvate transferase domain"/>
    <property type="match status" value="2"/>
</dbReference>
<dbReference type="HAMAP" id="MF_00111">
    <property type="entry name" value="MurA"/>
    <property type="match status" value="1"/>
</dbReference>
<feature type="binding site" evidence="12">
    <location>
        <position position="97"/>
    </location>
    <ligand>
        <name>UDP-N-acetyl-alpha-D-glucosamine</name>
        <dbReference type="ChEBI" id="CHEBI:57705"/>
    </ligand>
</feature>
<dbReference type="Pfam" id="PF00275">
    <property type="entry name" value="EPSP_synthase"/>
    <property type="match status" value="1"/>
</dbReference>
<feature type="domain" description="Enolpyruvate transferase" evidence="13">
    <location>
        <begin position="7"/>
        <end position="421"/>
    </location>
</feature>
<evidence type="ECO:0000256" key="7">
    <source>
        <dbReference type="ARBA" id="ARBA00022984"/>
    </source>
</evidence>
<evidence type="ECO:0000259" key="13">
    <source>
        <dbReference type="Pfam" id="PF00275"/>
    </source>
</evidence>
<dbReference type="GO" id="GO:0008760">
    <property type="term" value="F:UDP-N-acetylglucosamine 1-carboxyvinyltransferase activity"/>
    <property type="evidence" value="ECO:0007669"/>
    <property type="project" value="UniProtKB-EC"/>
</dbReference>
<reference evidence="14 15" key="1">
    <citation type="journal article" date="2014" name="Int. J. Syst. Evol. Microbiol.">
        <title>Carboxylicivirga gen. nov. in the family Marinilabiliaceae with two novel species, Carboxylicivirga mesophila sp. nov. and Carboxylicivirga taeanensis sp. nov., and reclassification of Cytophaga fermentans as Saccharicrinis fermentans gen. nov., comb. nov.</title>
        <authorList>
            <person name="Yang S.H."/>
            <person name="Seo H.S."/>
            <person name="Woo J.H."/>
            <person name="Oh H.M."/>
            <person name="Jang H."/>
            <person name="Lee J.H."/>
            <person name="Kim S.J."/>
            <person name="Kwon K.K."/>
        </authorList>
    </citation>
    <scope>NUCLEOTIDE SEQUENCE [LARGE SCALE GENOMIC DNA]</scope>
    <source>
        <strain evidence="14 15">JCM 18290</strain>
    </source>
</reference>
<keyword evidence="5 12" id="KW-0808">Transferase</keyword>
<evidence type="ECO:0000256" key="12">
    <source>
        <dbReference type="HAMAP-Rule" id="MF_00111"/>
    </source>
</evidence>
<name>A0ABS5K6G3_9BACT</name>
<keyword evidence="6 12" id="KW-0133">Cell shape</keyword>
<dbReference type="InterPro" id="IPR001986">
    <property type="entry name" value="Enolpyruvate_Tfrase_dom"/>
</dbReference>
<dbReference type="EMBL" id="JAGUCN010000003">
    <property type="protein sequence ID" value="MBS2210546.1"/>
    <property type="molecule type" value="Genomic_DNA"/>
</dbReference>
<protein>
    <recommendedName>
        <fullName evidence="12">UDP-N-acetylglucosamine 1-carboxyvinyltransferase</fullName>
        <ecNumber evidence="12">2.5.1.7</ecNumber>
    </recommendedName>
    <alternativeName>
        <fullName evidence="12">Enoylpyruvate transferase</fullName>
    </alternativeName>
    <alternativeName>
        <fullName evidence="12">UDP-N-acetylglucosamine enolpyruvyl transferase</fullName>
        <shortName evidence="12">EPT</shortName>
    </alternativeName>
</protein>
<feature type="binding site" evidence="12">
    <location>
        <position position="319"/>
    </location>
    <ligand>
        <name>UDP-N-acetyl-alpha-D-glucosamine</name>
        <dbReference type="ChEBI" id="CHEBI:57705"/>
    </ligand>
</feature>
<feature type="binding site" evidence="12">
    <location>
        <begin position="22"/>
        <end position="23"/>
    </location>
    <ligand>
        <name>phosphoenolpyruvate</name>
        <dbReference type="ChEBI" id="CHEBI:58702"/>
    </ligand>
</feature>
<feature type="binding site" evidence="12">
    <location>
        <position position="341"/>
    </location>
    <ligand>
        <name>UDP-N-acetyl-alpha-D-glucosamine</name>
        <dbReference type="ChEBI" id="CHEBI:57705"/>
    </ligand>
</feature>
<organism evidence="14 15">
    <name type="scientific">Carboxylicivirga mesophila</name>
    <dbReference type="NCBI Taxonomy" id="1166478"/>
    <lineage>
        <taxon>Bacteria</taxon>
        <taxon>Pseudomonadati</taxon>
        <taxon>Bacteroidota</taxon>
        <taxon>Bacteroidia</taxon>
        <taxon>Marinilabiliales</taxon>
        <taxon>Marinilabiliaceae</taxon>
        <taxon>Carboxylicivirga</taxon>
    </lineage>
</organism>
<evidence type="ECO:0000313" key="15">
    <source>
        <dbReference type="Proteomes" id="UP000721861"/>
    </source>
</evidence>
<dbReference type="InterPro" id="IPR013792">
    <property type="entry name" value="RNA3'P_cycl/enolpyr_Trfase_a/b"/>
</dbReference>
<evidence type="ECO:0000256" key="2">
    <source>
        <dbReference type="ARBA" id="ARBA00004752"/>
    </source>
</evidence>
<comment type="function">
    <text evidence="12">Cell wall formation. Adds enolpyruvyl to UDP-N-acetylglucosamine.</text>
</comment>
<accession>A0ABS5K6G3</accession>
<dbReference type="CDD" id="cd01555">
    <property type="entry name" value="UdpNAET"/>
    <property type="match status" value="1"/>
</dbReference>
<evidence type="ECO:0000256" key="6">
    <source>
        <dbReference type="ARBA" id="ARBA00022960"/>
    </source>
</evidence>
<keyword evidence="15" id="KW-1185">Reference proteome</keyword>
<keyword evidence="9 12" id="KW-0961">Cell wall biogenesis/degradation</keyword>
<dbReference type="PANTHER" id="PTHR43783:SF1">
    <property type="entry name" value="UDP-N-ACETYLGLUCOSAMINE 1-CARBOXYVINYLTRANSFERASE"/>
    <property type="match status" value="1"/>
</dbReference>
<keyword evidence="7 12" id="KW-0573">Peptidoglycan synthesis</keyword>
<evidence type="ECO:0000313" key="14">
    <source>
        <dbReference type="EMBL" id="MBS2210546.1"/>
    </source>
</evidence>
<evidence type="ECO:0000256" key="5">
    <source>
        <dbReference type="ARBA" id="ARBA00022679"/>
    </source>
</evidence>
<comment type="caution">
    <text evidence="12">Lacks conserved residue(s) required for the propagation of feature annotation.</text>
</comment>
<dbReference type="EC" id="2.5.1.7" evidence="12"/>
<gene>
    <name evidence="12 14" type="primary">murA</name>
    <name evidence="14" type="ORF">KEM09_03990</name>
</gene>
<keyword evidence="3 12" id="KW-0963">Cytoplasm</keyword>
<evidence type="ECO:0000256" key="10">
    <source>
        <dbReference type="ARBA" id="ARBA00038367"/>
    </source>
</evidence>
<proteinExistence type="inferred from homology"/>
<feature type="active site" description="Proton donor" evidence="12">
    <location>
        <position position="121"/>
    </location>
</feature>
<dbReference type="Proteomes" id="UP000721861">
    <property type="component" value="Unassembled WGS sequence"/>
</dbReference>